<feature type="transmembrane region" description="Helical" evidence="1">
    <location>
        <begin position="120"/>
        <end position="136"/>
    </location>
</feature>
<keyword evidence="3" id="KW-1185">Reference proteome</keyword>
<accession>A0A0P7JS74</accession>
<name>A0A0P7JS74_9RHOB</name>
<evidence type="ECO:0000313" key="3">
    <source>
        <dbReference type="Proteomes" id="UP000050471"/>
    </source>
</evidence>
<feature type="transmembrane region" description="Helical" evidence="1">
    <location>
        <begin position="57"/>
        <end position="78"/>
    </location>
</feature>
<protein>
    <submittedName>
        <fullName evidence="2">Uncharacterized protein</fullName>
    </submittedName>
</protein>
<dbReference type="Proteomes" id="UP000050471">
    <property type="component" value="Unassembled WGS sequence"/>
</dbReference>
<feature type="transmembrane region" description="Helical" evidence="1">
    <location>
        <begin position="12"/>
        <end position="37"/>
    </location>
</feature>
<reference evidence="2 3" key="1">
    <citation type="submission" date="2015-09" db="EMBL/GenBank/DDBJ databases">
        <title>Draft genome sequence of Aliiroseovarius crassostreae CV919-312TSm, the causative agent of Roseovarius Oyster Disease (formerly Juvenile Oyster Disease).</title>
        <authorList>
            <person name="Kessner L."/>
            <person name="Spinard E."/>
            <person name="Nelson D."/>
        </authorList>
    </citation>
    <scope>NUCLEOTIDE SEQUENCE [LARGE SCALE GENOMIC DNA]</scope>
    <source>
        <strain evidence="2 3">CV919-312</strain>
    </source>
</reference>
<dbReference type="EMBL" id="LKBA01000004">
    <property type="protein sequence ID" value="KPN64270.1"/>
    <property type="molecule type" value="Genomic_DNA"/>
</dbReference>
<keyword evidence="1" id="KW-1133">Transmembrane helix</keyword>
<dbReference type="OrthoDB" id="9968357at2"/>
<keyword evidence="1" id="KW-0472">Membrane</keyword>
<keyword evidence="1" id="KW-0812">Transmembrane</keyword>
<feature type="transmembrane region" description="Helical" evidence="1">
    <location>
        <begin position="90"/>
        <end position="108"/>
    </location>
</feature>
<sequence length="143" mass="16191">MAGEALKPLLRRLAAFVFYDEVRLFEIFSMLNLFAWAKVLLLQPELLHNEAYRGFDAVAAVLWAYFFGGVAMLQIIAMLNRRRYRMELRFVAMALAAGSWSVIAWNFWATSLSTTANLNYTILALACAVSGSYLAWKSTSSQF</sequence>
<dbReference type="STRING" id="154981.AKJ29_16690"/>
<evidence type="ECO:0000313" key="2">
    <source>
        <dbReference type="EMBL" id="KPN64270.1"/>
    </source>
</evidence>
<comment type="caution">
    <text evidence="2">The sequence shown here is derived from an EMBL/GenBank/DDBJ whole genome shotgun (WGS) entry which is preliminary data.</text>
</comment>
<evidence type="ECO:0000256" key="1">
    <source>
        <dbReference type="SAM" id="Phobius"/>
    </source>
</evidence>
<dbReference type="RefSeq" id="WP_055188350.1">
    <property type="nucleotide sequence ID" value="NZ_LKBA01000004.1"/>
</dbReference>
<gene>
    <name evidence="2" type="ORF">AKJ29_16690</name>
</gene>
<organism evidence="2 3">
    <name type="scientific">Aliiroseovarius crassostreae</name>
    <dbReference type="NCBI Taxonomy" id="154981"/>
    <lineage>
        <taxon>Bacteria</taxon>
        <taxon>Pseudomonadati</taxon>
        <taxon>Pseudomonadota</taxon>
        <taxon>Alphaproteobacteria</taxon>
        <taxon>Rhodobacterales</taxon>
        <taxon>Paracoccaceae</taxon>
        <taxon>Aliiroseovarius</taxon>
    </lineage>
</organism>
<proteinExistence type="predicted"/>
<dbReference type="AlphaFoldDB" id="A0A0P7JS74"/>